<organism evidence="5 6">
    <name type="scientific">Fodinicola feengrottensis</name>
    <dbReference type="NCBI Taxonomy" id="435914"/>
    <lineage>
        <taxon>Bacteria</taxon>
        <taxon>Bacillati</taxon>
        <taxon>Actinomycetota</taxon>
        <taxon>Actinomycetes</taxon>
        <taxon>Mycobacteriales</taxon>
        <taxon>Fodinicola</taxon>
    </lineage>
</organism>
<evidence type="ECO:0000259" key="3">
    <source>
        <dbReference type="Pfam" id="PF14361"/>
    </source>
</evidence>
<evidence type="ECO:0000256" key="1">
    <source>
        <dbReference type="ARBA" id="ARBA00006754"/>
    </source>
</evidence>
<evidence type="ECO:0000313" key="6">
    <source>
        <dbReference type="Proteomes" id="UP001500618"/>
    </source>
</evidence>
<evidence type="ECO:0000259" key="4">
    <source>
        <dbReference type="Pfam" id="PF17853"/>
    </source>
</evidence>
<dbReference type="InterPro" id="IPR025736">
    <property type="entry name" value="PucR_C-HTH_dom"/>
</dbReference>
<comment type="caution">
    <text evidence="5">The sequence shown here is derived from an EMBL/GenBank/DDBJ whole genome shotgun (WGS) entry which is preliminary data.</text>
</comment>
<comment type="similarity">
    <text evidence="1">Belongs to the CdaR family.</text>
</comment>
<protein>
    <submittedName>
        <fullName evidence="5">Helix-turn-helix domain-containing protein</fullName>
    </submittedName>
</protein>
<dbReference type="RefSeq" id="WP_344314764.1">
    <property type="nucleotide sequence ID" value="NZ_BAAANY010000038.1"/>
</dbReference>
<dbReference type="PANTHER" id="PTHR33744:SF1">
    <property type="entry name" value="DNA-BINDING TRANSCRIPTIONAL ACTIVATOR ADER"/>
    <property type="match status" value="1"/>
</dbReference>
<dbReference type="PANTHER" id="PTHR33744">
    <property type="entry name" value="CARBOHYDRATE DIACID REGULATOR"/>
    <property type="match status" value="1"/>
</dbReference>
<dbReference type="Gene3D" id="1.10.10.2840">
    <property type="entry name" value="PucR C-terminal helix-turn-helix domain"/>
    <property type="match status" value="1"/>
</dbReference>
<feature type="domain" description="CdaR GGDEF-like" evidence="4">
    <location>
        <begin position="169"/>
        <end position="287"/>
    </location>
</feature>
<gene>
    <name evidence="5" type="ORF">GCM10009765_74150</name>
</gene>
<keyword evidence="6" id="KW-1185">Reference proteome</keyword>
<name>A0ABN2IYD1_9ACTN</name>
<sequence>MLSKTAVQLQGLRDESGDLGPKVLHAVRNEVTSLPGVATELASSYLHNLVDVVLAGRLPSEQDETALRMMGAEAAREGINLSCVIRFCSAATRALGAQLSTLATSAYDGEPPPAELAAMAATVVHAADVALNAVTDGHSSTFLRHAASEYKLRQDFVADLLDGTLDLPALMEKAELIGFQPSDAHFVTVIATNRQLDTGSRIVSWLDSALRADIGQSDLIVTVKDPFIVGVFAAAEDTPARVAKILARVLDQALGEEDDDWHAGIGRQRAGLSGVQLSFQDACDALHLWRPSSGRRILHIDRLLLSRVLYRDRCAMADLIRSILTPLNDAQNGPEPLLDTLEAYFQACCCSTEAAKTLHLSVRAVTYRLHRVRVLTGYDVDNPDDRLALQVAVAGARLLGWPHQELPISD</sequence>
<proteinExistence type="inferred from homology"/>
<feature type="domain" description="RsbT co-antagonist protein RsbRD N-terminal" evidence="3">
    <location>
        <begin position="44"/>
        <end position="146"/>
    </location>
</feature>
<dbReference type="Pfam" id="PF17853">
    <property type="entry name" value="GGDEF_2"/>
    <property type="match status" value="1"/>
</dbReference>
<feature type="domain" description="PucR C-terminal helix-turn-helix" evidence="2">
    <location>
        <begin position="337"/>
        <end position="393"/>
    </location>
</feature>
<dbReference type="InterPro" id="IPR025751">
    <property type="entry name" value="RsbRD_N_dom"/>
</dbReference>
<evidence type="ECO:0000313" key="5">
    <source>
        <dbReference type="EMBL" id="GAA1714296.1"/>
    </source>
</evidence>
<dbReference type="Pfam" id="PF13556">
    <property type="entry name" value="HTH_30"/>
    <property type="match status" value="1"/>
</dbReference>
<dbReference type="EMBL" id="BAAANY010000038">
    <property type="protein sequence ID" value="GAA1714296.1"/>
    <property type="molecule type" value="Genomic_DNA"/>
</dbReference>
<dbReference type="InterPro" id="IPR041522">
    <property type="entry name" value="CdaR_GGDEF"/>
</dbReference>
<dbReference type="Proteomes" id="UP001500618">
    <property type="component" value="Unassembled WGS sequence"/>
</dbReference>
<dbReference type="InterPro" id="IPR042070">
    <property type="entry name" value="PucR_C-HTH_sf"/>
</dbReference>
<accession>A0ABN2IYD1</accession>
<dbReference type="InterPro" id="IPR051448">
    <property type="entry name" value="CdaR-like_regulators"/>
</dbReference>
<evidence type="ECO:0000259" key="2">
    <source>
        <dbReference type="Pfam" id="PF13556"/>
    </source>
</evidence>
<reference evidence="5 6" key="1">
    <citation type="journal article" date="2019" name="Int. J. Syst. Evol. Microbiol.">
        <title>The Global Catalogue of Microorganisms (GCM) 10K type strain sequencing project: providing services to taxonomists for standard genome sequencing and annotation.</title>
        <authorList>
            <consortium name="The Broad Institute Genomics Platform"/>
            <consortium name="The Broad Institute Genome Sequencing Center for Infectious Disease"/>
            <person name="Wu L."/>
            <person name="Ma J."/>
        </authorList>
    </citation>
    <scope>NUCLEOTIDE SEQUENCE [LARGE SCALE GENOMIC DNA]</scope>
    <source>
        <strain evidence="5 6">JCM 14718</strain>
    </source>
</reference>
<dbReference type="Pfam" id="PF14361">
    <property type="entry name" value="RsbRD_N"/>
    <property type="match status" value="1"/>
</dbReference>